<dbReference type="InterPro" id="IPR043504">
    <property type="entry name" value="Peptidase_S1_PA_chymotrypsin"/>
</dbReference>
<dbReference type="PANTHER" id="PTHR43343:SF3">
    <property type="entry name" value="PROTEASE DO-LIKE 8, CHLOROPLASTIC"/>
    <property type="match status" value="1"/>
</dbReference>
<dbReference type="Proteomes" id="UP000231480">
    <property type="component" value="Unassembled WGS sequence"/>
</dbReference>
<dbReference type="InterPro" id="IPR009003">
    <property type="entry name" value="Peptidase_S1_PA"/>
</dbReference>
<sequence>MVQKSPIVEVVKKISPAIVSITISKDLPKIRKYYIQPFDDFLGPYGQPIPQYRREGSQKVKIGGGSGFFVSPEGIILTNRHVIVSPNVDYTITTTDEKEYQAEILARDPINDVAIIKVKKAKGRKFPTLELGDSSKAELGEDVIAIGNALGAFRNTVSTGVVSGLSRFITAHDGFSGQAASLRGLIQTDAAINPGNSGGPLVDLNGKAIAINVAIVLGAQNIGFAIPINNAKKDLDDLKKYGRIIQPFLGVRYILIDKVLQESFRQRFNIDIPIDHGALIIREPGSGEPAVVPGSPAHKAGLMEHDIILEFNKAKVTDKSPLQELIHKSKPGDTIEIRILRGDKLGTLKLKLEERK</sequence>
<proteinExistence type="inferred from homology"/>
<dbReference type="GO" id="GO:0004252">
    <property type="term" value="F:serine-type endopeptidase activity"/>
    <property type="evidence" value="ECO:0007669"/>
    <property type="project" value="InterPro"/>
</dbReference>
<dbReference type="InterPro" id="IPR036034">
    <property type="entry name" value="PDZ_sf"/>
</dbReference>
<evidence type="ECO:0000256" key="1">
    <source>
        <dbReference type="ARBA" id="ARBA00010541"/>
    </source>
</evidence>
<dbReference type="Gene3D" id="2.30.42.10">
    <property type="match status" value="1"/>
</dbReference>
<dbReference type="SUPFAM" id="SSF50494">
    <property type="entry name" value="Trypsin-like serine proteases"/>
    <property type="match status" value="1"/>
</dbReference>
<dbReference type="PANTHER" id="PTHR43343">
    <property type="entry name" value="PEPTIDASE S12"/>
    <property type="match status" value="1"/>
</dbReference>
<dbReference type="Pfam" id="PF13365">
    <property type="entry name" value="Trypsin_2"/>
    <property type="match status" value="1"/>
</dbReference>
<dbReference type="InterPro" id="IPR001940">
    <property type="entry name" value="Peptidase_S1C"/>
</dbReference>
<protein>
    <recommendedName>
        <fullName evidence="4">PDZ domain-containing protein</fullName>
    </recommendedName>
</protein>
<dbReference type="Pfam" id="PF13180">
    <property type="entry name" value="PDZ_2"/>
    <property type="match status" value="1"/>
</dbReference>
<evidence type="ECO:0000256" key="2">
    <source>
        <dbReference type="ARBA" id="ARBA00022670"/>
    </source>
</evidence>
<dbReference type="EMBL" id="PCRH01000045">
    <property type="protein sequence ID" value="PIP17049.1"/>
    <property type="molecule type" value="Genomic_DNA"/>
</dbReference>
<keyword evidence="2" id="KW-0645">Protease</keyword>
<dbReference type="Gene3D" id="2.40.10.10">
    <property type="entry name" value="Trypsin-like serine proteases"/>
    <property type="match status" value="2"/>
</dbReference>
<dbReference type="SUPFAM" id="SSF50156">
    <property type="entry name" value="PDZ domain-like"/>
    <property type="match status" value="1"/>
</dbReference>
<dbReference type="InterPro" id="IPR051201">
    <property type="entry name" value="Chloro_Bact_Ser_Proteases"/>
</dbReference>
<keyword evidence="3" id="KW-0378">Hydrolase</keyword>
<feature type="domain" description="PDZ" evidence="4">
    <location>
        <begin position="247"/>
        <end position="343"/>
    </location>
</feature>
<evidence type="ECO:0000313" key="6">
    <source>
        <dbReference type="Proteomes" id="UP000231480"/>
    </source>
</evidence>
<dbReference type="GO" id="GO:0006508">
    <property type="term" value="P:proteolysis"/>
    <property type="evidence" value="ECO:0007669"/>
    <property type="project" value="UniProtKB-KW"/>
</dbReference>
<reference evidence="5 6" key="1">
    <citation type="submission" date="2017-09" db="EMBL/GenBank/DDBJ databases">
        <title>Depth-based differentiation of microbial function through sediment-hosted aquifers and enrichment of novel symbionts in the deep terrestrial subsurface.</title>
        <authorList>
            <person name="Probst A.J."/>
            <person name="Ladd B."/>
            <person name="Jarett J.K."/>
            <person name="Geller-Mcgrath D.E."/>
            <person name="Sieber C.M."/>
            <person name="Emerson J.B."/>
            <person name="Anantharaman K."/>
            <person name="Thomas B.C."/>
            <person name="Malmstrom R."/>
            <person name="Stieglmeier M."/>
            <person name="Klingl A."/>
            <person name="Woyke T."/>
            <person name="Ryan C.M."/>
            <person name="Banfield J.F."/>
        </authorList>
    </citation>
    <scope>NUCLEOTIDE SEQUENCE [LARGE SCALE GENOMIC DNA]</scope>
    <source>
        <strain evidence="5">CG23_combo_of_CG06-09_8_20_14_all_37_13</strain>
    </source>
</reference>
<dbReference type="PRINTS" id="PR00834">
    <property type="entry name" value="PROTEASES2C"/>
</dbReference>
<comment type="caution">
    <text evidence="5">The sequence shown here is derived from an EMBL/GenBank/DDBJ whole genome shotgun (WGS) entry which is preliminary data.</text>
</comment>
<accession>A0A2G9YCS4</accession>
<dbReference type="SMART" id="SM00228">
    <property type="entry name" value="PDZ"/>
    <property type="match status" value="1"/>
</dbReference>
<gene>
    <name evidence="5" type="ORF">COX44_02000</name>
</gene>
<comment type="similarity">
    <text evidence="1">Belongs to the peptidase S1C family.</text>
</comment>
<evidence type="ECO:0000256" key="3">
    <source>
        <dbReference type="ARBA" id="ARBA00022801"/>
    </source>
</evidence>
<name>A0A2G9YCS4_9BACT</name>
<organism evidence="5 6">
    <name type="scientific">Candidatus Portnoybacteria bacterium CG23_combo_of_CG06-09_8_20_14_all_37_13</name>
    <dbReference type="NCBI Taxonomy" id="1974819"/>
    <lineage>
        <taxon>Bacteria</taxon>
        <taxon>Candidatus Portnoyibacteriota</taxon>
    </lineage>
</organism>
<evidence type="ECO:0000259" key="4">
    <source>
        <dbReference type="SMART" id="SM00228"/>
    </source>
</evidence>
<evidence type="ECO:0000313" key="5">
    <source>
        <dbReference type="EMBL" id="PIP17049.1"/>
    </source>
</evidence>
<dbReference type="InterPro" id="IPR001478">
    <property type="entry name" value="PDZ"/>
</dbReference>
<dbReference type="AlphaFoldDB" id="A0A2G9YCS4"/>